<dbReference type="KEGG" id="bex:A11Q_582"/>
<evidence type="ECO:0000313" key="2">
    <source>
        <dbReference type="Proteomes" id="UP000012040"/>
    </source>
</evidence>
<proteinExistence type="predicted"/>
<dbReference type="AlphaFoldDB" id="M4V611"/>
<name>M4V611_9BACT</name>
<protein>
    <recommendedName>
        <fullName evidence="3">(2Fe-2S) ferredoxin domain-containing protein</fullName>
    </recommendedName>
</protein>
<dbReference type="OrthoDB" id="5295081at2"/>
<dbReference type="PATRIC" id="fig|1184267.3.peg.592"/>
<accession>M4V611</accession>
<evidence type="ECO:0008006" key="3">
    <source>
        <dbReference type="Google" id="ProtNLM"/>
    </source>
</evidence>
<reference evidence="1 2" key="1">
    <citation type="journal article" date="2013" name="ISME J.">
        <title>By their genes ye shall know them: genomic signatures of predatory bacteria.</title>
        <authorList>
            <person name="Pasternak Z."/>
            <person name="Pietrokovski S."/>
            <person name="Rotem O."/>
            <person name="Gophna U."/>
            <person name="Lurie-Weinberger M.N."/>
            <person name="Jurkevitch E."/>
        </authorList>
    </citation>
    <scope>NUCLEOTIDE SEQUENCE [LARGE SCALE GENOMIC DNA]</scope>
    <source>
        <strain evidence="1 2">JSS</strain>
    </source>
</reference>
<gene>
    <name evidence="1" type="ORF">A11Q_582</name>
</gene>
<keyword evidence="2" id="KW-1185">Reference proteome</keyword>
<dbReference type="HOGENOM" id="CLU_2231265_0_0_7"/>
<dbReference type="STRING" id="1184267.A11Q_582"/>
<dbReference type="Proteomes" id="UP000012040">
    <property type="component" value="Chromosome"/>
</dbReference>
<dbReference type="RefSeq" id="WP_015469292.1">
    <property type="nucleotide sequence ID" value="NC_020813.1"/>
</dbReference>
<evidence type="ECO:0000313" key="1">
    <source>
        <dbReference type="EMBL" id="AGH94802.1"/>
    </source>
</evidence>
<dbReference type="EMBL" id="CP003537">
    <property type="protein sequence ID" value="AGH94802.1"/>
    <property type="molecule type" value="Genomic_DNA"/>
</dbReference>
<dbReference type="CDD" id="cd02980">
    <property type="entry name" value="TRX_Fd_family"/>
    <property type="match status" value="1"/>
</dbReference>
<organism evidence="1 2">
    <name type="scientific">Pseudobdellovibrio exovorus JSS</name>
    <dbReference type="NCBI Taxonomy" id="1184267"/>
    <lineage>
        <taxon>Bacteria</taxon>
        <taxon>Pseudomonadati</taxon>
        <taxon>Bdellovibrionota</taxon>
        <taxon>Bdellovibrionia</taxon>
        <taxon>Bdellovibrionales</taxon>
        <taxon>Pseudobdellovibrionaceae</taxon>
        <taxon>Pseudobdellovibrio</taxon>
    </lineage>
</organism>
<sequence length="103" mass="11497">MANINKTPWAVASVFICTKCGAKYNQPNLAEDVKTAVRKKQRAEETNGKIRVITSACLGVCYPEKQTYAVIPVEGKTEVYTTELNQEVLHQEIVDLIEQKLKG</sequence>